<gene>
    <name evidence="4" type="ORF">GCM10022381_04270</name>
</gene>
<dbReference type="SUPFAM" id="SSF53850">
    <property type="entry name" value="Periplasmic binding protein-like II"/>
    <property type="match status" value="1"/>
</dbReference>
<comment type="caution">
    <text evidence="4">The sequence shown here is derived from an EMBL/GenBank/DDBJ whole genome shotgun (WGS) entry which is preliminary data.</text>
</comment>
<organism evidence="4 5">
    <name type="scientific">Leifsonia kafniensis</name>
    <dbReference type="NCBI Taxonomy" id="475957"/>
    <lineage>
        <taxon>Bacteria</taxon>
        <taxon>Bacillati</taxon>
        <taxon>Actinomycetota</taxon>
        <taxon>Actinomycetes</taxon>
        <taxon>Micrococcales</taxon>
        <taxon>Microbacteriaceae</taxon>
        <taxon>Leifsonia</taxon>
    </lineage>
</organism>
<dbReference type="CDD" id="cd01004">
    <property type="entry name" value="PBP2_MidA_like"/>
    <property type="match status" value="1"/>
</dbReference>
<accession>A0ABP7K2R3</accession>
<feature type="region of interest" description="Disordered" evidence="2">
    <location>
        <begin position="29"/>
        <end position="53"/>
    </location>
</feature>
<proteinExistence type="predicted"/>
<protein>
    <submittedName>
        <fullName evidence="4">ABC transporter substrate-binding protein</fullName>
    </submittedName>
</protein>
<dbReference type="SMART" id="SM00062">
    <property type="entry name" value="PBPb"/>
    <property type="match status" value="1"/>
</dbReference>
<dbReference type="EMBL" id="BAABCN010000002">
    <property type="protein sequence ID" value="GAA3863412.1"/>
    <property type="molecule type" value="Genomic_DNA"/>
</dbReference>
<evidence type="ECO:0000313" key="4">
    <source>
        <dbReference type="EMBL" id="GAA3863412.1"/>
    </source>
</evidence>
<reference evidence="5" key="1">
    <citation type="journal article" date="2019" name="Int. J. Syst. Evol. Microbiol.">
        <title>The Global Catalogue of Microorganisms (GCM) 10K type strain sequencing project: providing services to taxonomists for standard genome sequencing and annotation.</title>
        <authorList>
            <consortium name="The Broad Institute Genomics Platform"/>
            <consortium name="The Broad Institute Genome Sequencing Center for Infectious Disease"/>
            <person name="Wu L."/>
            <person name="Ma J."/>
        </authorList>
    </citation>
    <scope>NUCLEOTIDE SEQUENCE [LARGE SCALE GENOMIC DNA]</scope>
    <source>
        <strain evidence="5">JCM 17021</strain>
    </source>
</reference>
<evidence type="ECO:0000256" key="1">
    <source>
        <dbReference type="ARBA" id="ARBA00022729"/>
    </source>
</evidence>
<dbReference type="Proteomes" id="UP001501803">
    <property type="component" value="Unassembled WGS sequence"/>
</dbReference>
<name>A0ABP7K2R3_9MICO</name>
<dbReference type="Gene3D" id="3.40.190.10">
    <property type="entry name" value="Periplasmic binding protein-like II"/>
    <property type="match status" value="2"/>
</dbReference>
<evidence type="ECO:0000313" key="5">
    <source>
        <dbReference type="Proteomes" id="UP001501803"/>
    </source>
</evidence>
<dbReference type="PROSITE" id="PS51257">
    <property type="entry name" value="PROKAR_LIPOPROTEIN"/>
    <property type="match status" value="1"/>
</dbReference>
<feature type="domain" description="Solute-binding protein family 3/N-terminal" evidence="3">
    <location>
        <begin position="66"/>
        <end position="291"/>
    </location>
</feature>
<sequence>MTQHLTRPTRILVSLGVIALLATMTGCGRSASSADEPVDTSSSTSGSESGTDAASLVPAALKEKGVLKVATAEGYPPMEMYAEGTTDLIGVDPELAELIATQLGLSFEISNASFPGLIPGLQSKQWDLALSSMSDTEERRQAVNFVDYFVAGGAIMVPLGNPESIGTIADLCGKNIVGAKGSSNLAILQSYSTDECASPMIISESEDAPTGLLQLDTGRAVATMVDFPVAKKLASIAGKYEVLPEQYEAGPWGIAIDKNDQELTKAVQAALNELIENGEYEKLLTKYDVQDAGVTDAKINDGN</sequence>
<dbReference type="InterPro" id="IPR001638">
    <property type="entry name" value="Solute-binding_3/MltF_N"/>
</dbReference>
<evidence type="ECO:0000259" key="3">
    <source>
        <dbReference type="SMART" id="SM00062"/>
    </source>
</evidence>
<feature type="compositionally biased region" description="Low complexity" evidence="2">
    <location>
        <begin position="39"/>
        <end position="53"/>
    </location>
</feature>
<keyword evidence="1" id="KW-0732">Signal</keyword>
<dbReference type="RefSeq" id="WP_345061809.1">
    <property type="nucleotide sequence ID" value="NZ_BAABCN010000002.1"/>
</dbReference>
<keyword evidence="5" id="KW-1185">Reference proteome</keyword>
<evidence type="ECO:0000256" key="2">
    <source>
        <dbReference type="SAM" id="MobiDB-lite"/>
    </source>
</evidence>
<dbReference type="Pfam" id="PF00497">
    <property type="entry name" value="SBP_bac_3"/>
    <property type="match status" value="1"/>
</dbReference>
<dbReference type="PANTHER" id="PTHR35936">
    <property type="entry name" value="MEMBRANE-BOUND LYTIC MUREIN TRANSGLYCOSYLASE F"/>
    <property type="match status" value="1"/>
</dbReference>
<dbReference type="PANTHER" id="PTHR35936:SF17">
    <property type="entry name" value="ARGININE-BINDING EXTRACELLULAR PROTEIN ARTP"/>
    <property type="match status" value="1"/>
</dbReference>